<dbReference type="Gene3D" id="1.10.10.10">
    <property type="entry name" value="Winged helix-like DNA-binding domain superfamily/Winged helix DNA-binding domain"/>
    <property type="match status" value="1"/>
</dbReference>
<dbReference type="PANTHER" id="PTHR43133">
    <property type="entry name" value="RNA POLYMERASE ECF-TYPE SIGMA FACTO"/>
    <property type="match status" value="1"/>
</dbReference>
<evidence type="ECO:0000256" key="4">
    <source>
        <dbReference type="ARBA" id="ARBA00023163"/>
    </source>
</evidence>
<name>A0A4Q0NYG6_9FLAO</name>
<keyword evidence="3" id="KW-0731">Sigma factor</keyword>
<keyword evidence="2" id="KW-0805">Transcription regulation</keyword>
<dbReference type="Proteomes" id="UP000289821">
    <property type="component" value="Unassembled WGS sequence"/>
</dbReference>
<evidence type="ECO:0000259" key="5">
    <source>
        <dbReference type="Pfam" id="PF04542"/>
    </source>
</evidence>
<dbReference type="AlphaFoldDB" id="A0A4Q0NYG6"/>
<dbReference type="PANTHER" id="PTHR43133:SF46">
    <property type="entry name" value="RNA POLYMERASE SIGMA-70 FACTOR ECF SUBFAMILY"/>
    <property type="match status" value="1"/>
</dbReference>
<dbReference type="GO" id="GO:0006352">
    <property type="term" value="P:DNA-templated transcription initiation"/>
    <property type="evidence" value="ECO:0007669"/>
    <property type="project" value="InterPro"/>
</dbReference>
<comment type="similarity">
    <text evidence="1">Belongs to the sigma-70 factor family. ECF subfamily.</text>
</comment>
<comment type="caution">
    <text evidence="6">The sequence shown here is derived from an EMBL/GenBank/DDBJ whole genome shotgun (WGS) entry which is preliminary data.</text>
</comment>
<dbReference type="Pfam" id="PF04542">
    <property type="entry name" value="Sigma70_r2"/>
    <property type="match status" value="1"/>
</dbReference>
<dbReference type="InterPro" id="IPR013325">
    <property type="entry name" value="RNA_pol_sigma_r2"/>
</dbReference>
<sequence length="278" mass="32861">MHPTPISSKDSIPAGKSSRDTYYFDILKSECPQAFTQIYAQYHRRIYWMGRSLIKDIFVVESLVQDTFLILWDKREQIESPQHLVNFLYTVISSECKWYYARPKNQFDREFYALDNFPNYQDYMLGYDPAAVDEHLIDQQKKQKDYEQVVNILPLLGNQPKRLIELCFHHGFKYKTLSEQMGISITEARITIQKTILEIKTILNQGYLLLPKESERNEDKTSQITEQEALVLELRCQQHYSFEQIAAELNLSEKEVHRAFTTAYKVLQEQEQEHLQSA</sequence>
<dbReference type="SUPFAM" id="SSF88659">
    <property type="entry name" value="Sigma3 and sigma4 domains of RNA polymerase sigma factors"/>
    <property type="match status" value="2"/>
</dbReference>
<dbReference type="RefSeq" id="WP_128759568.1">
    <property type="nucleotide sequence ID" value="NZ_QOVI01000001.1"/>
</dbReference>
<evidence type="ECO:0000313" key="7">
    <source>
        <dbReference type="Proteomes" id="UP000289821"/>
    </source>
</evidence>
<dbReference type="SUPFAM" id="SSF88946">
    <property type="entry name" value="Sigma2 domain of RNA polymerase sigma factors"/>
    <property type="match status" value="1"/>
</dbReference>
<accession>A0A4Q0NYG6</accession>
<dbReference type="InterPro" id="IPR007627">
    <property type="entry name" value="RNA_pol_sigma70_r2"/>
</dbReference>
<feature type="domain" description="RNA polymerase sigma-70 region 2" evidence="5">
    <location>
        <begin position="38"/>
        <end position="101"/>
    </location>
</feature>
<evidence type="ECO:0000256" key="3">
    <source>
        <dbReference type="ARBA" id="ARBA00023082"/>
    </source>
</evidence>
<proteinExistence type="inferred from homology"/>
<reference evidence="6 7" key="1">
    <citation type="submission" date="2018-07" db="EMBL/GenBank/DDBJ databases">
        <title>Leeuwenhoekiella genomics.</title>
        <authorList>
            <person name="Tahon G."/>
            <person name="Willems A."/>
        </authorList>
    </citation>
    <scope>NUCLEOTIDE SEQUENCE [LARGE SCALE GENOMIC DNA]</scope>
    <source>
        <strain evidence="6 7">R-50232</strain>
    </source>
</reference>
<protein>
    <submittedName>
        <fullName evidence="6">RNA polymerase sigma factor (Sigma-70 family)</fullName>
    </submittedName>
</protein>
<organism evidence="6 7">
    <name type="scientific">Leeuwenhoekiella aestuarii</name>
    <dbReference type="NCBI Taxonomy" id="2249426"/>
    <lineage>
        <taxon>Bacteria</taxon>
        <taxon>Pseudomonadati</taxon>
        <taxon>Bacteroidota</taxon>
        <taxon>Flavobacteriia</taxon>
        <taxon>Flavobacteriales</taxon>
        <taxon>Flavobacteriaceae</taxon>
        <taxon>Leeuwenhoekiella</taxon>
    </lineage>
</organism>
<dbReference type="InterPro" id="IPR039425">
    <property type="entry name" value="RNA_pol_sigma-70-like"/>
</dbReference>
<dbReference type="EMBL" id="QOVI01000001">
    <property type="protein sequence ID" value="RXG17973.1"/>
    <property type="molecule type" value="Genomic_DNA"/>
</dbReference>
<keyword evidence="4" id="KW-0804">Transcription</keyword>
<dbReference type="NCBIfam" id="TIGR02937">
    <property type="entry name" value="sigma70-ECF"/>
    <property type="match status" value="1"/>
</dbReference>
<dbReference type="GO" id="GO:0016987">
    <property type="term" value="F:sigma factor activity"/>
    <property type="evidence" value="ECO:0007669"/>
    <property type="project" value="UniProtKB-KW"/>
</dbReference>
<keyword evidence="7" id="KW-1185">Reference proteome</keyword>
<gene>
    <name evidence="6" type="ORF">DSM04_101159</name>
</gene>
<dbReference type="InterPro" id="IPR014284">
    <property type="entry name" value="RNA_pol_sigma-70_dom"/>
</dbReference>
<dbReference type="InterPro" id="IPR036388">
    <property type="entry name" value="WH-like_DNA-bd_sf"/>
</dbReference>
<dbReference type="InterPro" id="IPR013324">
    <property type="entry name" value="RNA_pol_sigma_r3/r4-like"/>
</dbReference>
<evidence type="ECO:0000256" key="1">
    <source>
        <dbReference type="ARBA" id="ARBA00010641"/>
    </source>
</evidence>
<evidence type="ECO:0000313" key="6">
    <source>
        <dbReference type="EMBL" id="RXG17973.1"/>
    </source>
</evidence>
<evidence type="ECO:0000256" key="2">
    <source>
        <dbReference type="ARBA" id="ARBA00023015"/>
    </source>
</evidence>
<dbReference type="Gene3D" id="1.10.1740.10">
    <property type="match status" value="1"/>
</dbReference>